<dbReference type="GO" id="GO:0050518">
    <property type="term" value="F:2-C-methyl-D-erythritol 4-phosphate cytidylyltransferase activity"/>
    <property type="evidence" value="ECO:0007669"/>
    <property type="project" value="UniProtKB-EC"/>
</dbReference>
<dbReference type="InterPro" id="IPR001228">
    <property type="entry name" value="IspD"/>
</dbReference>
<evidence type="ECO:0000256" key="5">
    <source>
        <dbReference type="ARBA" id="ARBA00022695"/>
    </source>
</evidence>
<dbReference type="RefSeq" id="WP_260190394.1">
    <property type="nucleotide sequence ID" value="NZ_JAFFZE010000006.1"/>
</dbReference>
<dbReference type="InterPro" id="IPR034683">
    <property type="entry name" value="IspD/TarI"/>
</dbReference>
<dbReference type="Gene3D" id="3.90.550.10">
    <property type="entry name" value="Spore Coat Polysaccharide Biosynthesis Protein SpsA, Chain A"/>
    <property type="match status" value="1"/>
</dbReference>
<keyword evidence="6 7" id="KW-0414">Isoprene biosynthesis</keyword>
<reference evidence="8 9" key="1">
    <citation type="submission" date="2021-02" db="EMBL/GenBank/DDBJ databases">
        <title>Actinophytocola xerophila sp. nov., isolated from soil of cotton cropping field.</title>
        <authorList>
            <person name="Huang R."/>
            <person name="Chen X."/>
            <person name="Ge X."/>
            <person name="Liu W."/>
        </authorList>
    </citation>
    <scope>NUCLEOTIDE SEQUENCE [LARGE SCALE GENOMIC DNA]</scope>
    <source>
        <strain evidence="8 9">S1-96</strain>
    </source>
</reference>
<evidence type="ECO:0000256" key="2">
    <source>
        <dbReference type="ARBA" id="ARBA00004787"/>
    </source>
</evidence>
<gene>
    <name evidence="7" type="primary">ispD</name>
    <name evidence="8" type="ORF">JT362_05505</name>
</gene>
<evidence type="ECO:0000256" key="6">
    <source>
        <dbReference type="ARBA" id="ARBA00023229"/>
    </source>
</evidence>
<feature type="site" description="Positions MEP for the nucleophilic attack" evidence="7">
    <location>
        <position position="210"/>
    </location>
</feature>
<comment type="function">
    <text evidence="7">Catalyzes the formation of 4-diphosphocytidyl-2-C-methyl-D-erythritol from CTP and 2-C-methyl-D-erythritol 4-phosphate (MEP).</text>
</comment>
<evidence type="ECO:0000256" key="1">
    <source>
        <dbReference type="ARBA" id="ARBA00001282"/>
    </source>
</evidence>
<keyword evidence="9" id="KW-1185">Reference proteome</keyword>
<dbReference type="HAMAP" id="MF_00108">
    <property type="entry name" value="IspD"/>
    <property type="match status" value="1"/>
</dbReference>
<feature type="site" description="Transition state stabilizer" evidence="7">
    <location>
        <position position="23"/>
    </location>
</feature>
<feature type="site" description="Positions MEP for the nucleophilic attack" evidence="7">
    <location>
        <position position="157"/>
    </location>
</feature>
<dbReference type="EC" id="2.7.7.60" evidence="7"/>
<feature type="site" description="Transition state stabilizer" evidence="7">
    <location>
        <position position="16"/>
    </location>
</feature>
<dbReference type="InterPro" id="IPR029044">
    <property type="entry name" value="Nucleotide-diphossugar_trans"/>
</dbReference>
<comment type="catalytic activity">
    <reaction evidence="1 7">
        <text>2-C-methyl-D-erythritol 4-phosphate + CTP + H(+) = 4-CDP-2-C-methyl-D-erythritol + diphosphate</text>
        <dbReference type="Rhea" id="RHEA:13429"/>
        <dbReference type="ChEBI" id="CHEBI:15378"/>
        <dbReference type="ChEBI" id="CHEBI:33019"/>
        <dbReference type="ChEBI" id="CHEBI:37563"/>
        <dbReference type="ChEBI" id="CHEBI:57823"/>
        <dbReference type="ChEBI" id="CHEBI:58262"/>
        <dbReference type="EC" id="2.7.7.60"/>
    </reaction>
</comment>
<evidence type="ECO:0000256" key="3">
    <source>
        <dbReference type="ARBA" id="ARBA00009789"/>
    </source>
</evidence>
<dbReference type="Proteomes" id="UP001156441">
    <property type="component" value="Unassembled WGS sequence"/>
</dbReference>
<sequence>MTSAVALVPAAGRGERLGDKGPKALVPVHGVPLVVRAVRGLLSAGCVRRVVVAAPATALDTMRTVLADAGADALVVPGGADRTESVRLALDAALGESRDVEIVLVHDAARAFTPPELVRAVVAEVAGGSPAVVPVLPVADTVKRVDADGVVTGTVDRADLRAVQTPQGFQVDVLRRCYAAAAGQATDDAGLAERIGVPVSTVPGHPAAMKITTPFDLHVAEALFGVRA</sequence>
<comment type="similarity">
    <text evidence="3 7">Belongs to the IspD/TarI cytidylyltransferase family. IspD subfamily.</text>
</comment>
<dbReference type="CDD" id="cd02516">
    <property type="entry name" value="CDP-ME_synthetase"/>
    <property type="match status" value="1"/>
</dbReference>
<evidence type="ECO:0000256" key="4">
    <source>
        <dbReference type="ARBA" id="ARBA00022679"/>
    </source>
</evidence>
<organism evidence="8 9">
    <name type="scientific">Actinophytocola gossypii</name>
    <dbReference type="NCBI Taxonomy" id="2812003"/>
    <lineage>
        <taxon>Bacteria</taxon>
        <taxon>Bacillati</taxon>
        <taxon>Actinomycetota</taxon>
        <taxon>Actinomycetes</taxon>
        <taxon>Pseudonocardiales</taxon>
        <taxon>Pseudonocardiaceae</taxon>
    </lineage>
</organism>
<comment type="caution">
    <text evidence="8">The sequence shown here is derived from an EMBL/GenBank/DDBJ whole genome shotgun (WGS) entry which is preliminary data.</text>
</comment>
<comment type="pathway">
    <text evidence="2 7">Isoprenoid biosynthesis; isopentenyl diphosphate biosynthesis via DXP pathway; isopentenyl diphosphate from 1-deoxy-D-xylulose 5-phosphate: step 2/6.</text>
</comment>
<keyword evidence="4 7" id="KW-0808">Transferase</keyword>
<evidence type="ECO:0000256" key="7">
    <source>
        <dbReference type="HAMAP-Rule" id="MF_00108"/>
    </source>
</evidence>
<dbReference type="InterPro" id="IPR050088">
    <property type="entry name" value="IspD/TarI_cytidylyltransf_bact"/>
</dbReference>
<dbReference type="Pfam" id="PF01128">
    <property type="entry name" value="IspD"/>
    <property type="match status" value="1"/>
</dbReference>
<dbReference type="PROSITE" id="PS01295">
    <property type="entry name" value="ISPD"/>
    <property type="match status" value="1"/>
</dbReference>
<dbReference type="EMBL" id="JAFFZE010000006">
    <property type="protein sequence ID" value="MCT2582576.1"/>
    <property type="molecule type" value="Genomic_DNA"/>
</dbReference>
<dbReference type="SUPFAM" id="SSF53448">
    <property type="entry name" value="Nucleotide-diphospho-sugar transferases"/>
    <property type="match status" value="1"/>
</dbReference>
<name>A0ABT2J3Z1_9PSEU</name>
<keyword evidence="5 7" id="KW-0548">Nucleotidyltransferase</keyword>
<dbReference type="PANTHER" id="PTHR32125">
    <property type="entry name" value="2-C-METHYL-D-ERYTHRITOL 4-PHOSPHATE CYTIDYLYLTRANSFERASE, CHLOROPLASTIC"/>
    <property type="match status" value="1"/>
</dbReference>
<dbReference type="InterPro" id="IPR018294">
    <property type="entry name" value="ISPD_synthase_CS"/>
</dbReference>
<evidence type="ECO:0000313" key="9">
    <source>
        <dbReference type="Proteomes" id="UP001156441"/>
    </source>
</evidence>
<evidence type="ECO:0000313" key="8">
    <source>
        <dbReference type="EMBL" id="MCT2582576.1"/>
    </source>
</evidence>
<protein>
    <recommendedName>
        <fullName evidence="7">2-C-methyl-D-erythritol 4-phosphate cytidylyltransferase</fullName>
        <ecNumber evidence="7">2.7.7.60</ecNumber>
    </recommendedName>
    <alternativeName>
        <fullName evidence="7">4-diphosphocytidyl-2C-methyl-D-erythritol synthase</fullName>
    </alternativeName>
    <alternativeName>
        <fullName evidence="7">MEP cytidylyltransferase</fullName>
        <shortName evidence="7">MCT</shortName>
    </alternativeName>
</protein>
<accession>A0ABT2J3Z1</accession>
<proteinExistence type="inferred from homology"/>
<dbReference type="NCBIfam" id="TIGR00453">
    <property type="entry name" value="ispD"/>
    <property type="match status" value="1"/>
</dbReference>
<dbReference type="PANTHER" id="PTHR32125:SF4">
    <property type="entry name" value="2-C-METHYL-D-ERYTHRITOL 4-PHOSPHATE CYTIDYLYLTRANSFERASE, CHLOROPLASTIC"/>
    <property type="match status" value="1"/>
</dbReference>